<accession>A0AAV4LWI7</accession>
<keyword evidence="4" id="KW-0472">Membrane</keyword>
<keyword evidence="2 5" id="KW-0813">Transport</keyword>
<dbReference type="InterPro" id="IPR022775">
    <property type="entry name" value="AP_mu_sigma_su"/>
</dbReference>
<dbReference type="Pfam" id="PF00928">
    <property type="entry name" value="Adap_comp_sub"/>
    <property type="match status" value="1"/>
</dbReference>
<dbReference type="GO" id="GO:0030131">
    <property type="term" value="C:clathrin adaptor complex"/>
    <property type="evidence" value="ECO:0007669"/>
    <property type="project" value="UniProtKB-UniRule"/>
</dbReference>
<dbReference type="GO" id="GO:0016192">
    <property type="term" value="P:vesicle-mediated transport"/>
    <property type="evidence" value="ECO:0007669"/>
    <property type="project" value="InterPro"/>
</dbReference>
<dbReference type="EMBL" id="BPLF01000002">
    <property type="protein sequence ID" value="GIX62849.1"/>
    <property type="molecule type" value="Genomic_DNA"/>
</dbReference>
<dbReference type="GO" id="GO:0006886">
    <property type="term" value="P:intracellular protein transport"/>
    <property type="evidence" value="ECO:0007669"/>
    <property type="project" value="UniProtKB-UniRule"/>
</dbReference>
<dbReference type="PANTHER" id="PTHR10529">
    <property type="entry name" value="AP COMPLEX SUBUNIT MU"/>
    <property type="match status" value="1"/>
</dbReference>
<organism evidence="7 8">
    <name type="scientific">Babesia caballi</name>
    <dbReference type="NCBI Taxonomy" id="5871"/>
    <lineage>
        <taxon>Eukaryota</taxon>
        <taxon>Sar</taxon>
        <taxon>Alveolata</taxon>
        <taxon>Apicomplexa</taxon>
        <taxon>Aconoidasida</taxon>
        <taxon>Piroplasmida</taxon>
        <taxon>Babesiidae</taxon>
        <taxon>Babesia</taxon>
    </lineage>
</organism>
<dbReference type="InterPro" id="IPR050431">
    <property type="entry name" value="Adaptor_comp_med_subunit"/>
</dbReference>
<evidence type="ECO:0000259" key="6">
    <source>
        <dbReference type="PROSITE" id="PS51072"/>
    </source>
</evidence>
<evidence type="ECO:0000256" key="3">
    <source>
        <dbReference type="ARBA" id="ARBA00022927"/>
    </source>
</evidence>
<protein>
    <submittedName>
        <fullName evidence="7">AP-1 complex subunit mu-1</fullName>
    </submittedName>
</protein>
<dbReference type="SUPFAM" id="SSF64356">
    <property type="entry name" value="SNARE-like"/>
    <property type="match status" value="1"/>
</dbReference>
<comment type="caution">
    <text evidence="7">The sequence shown here is derived from an EMBL/GenBank/DDBJ whole genome shotgun (WGS) entry which is preliminary data.</text>
</comment>
<dbReference type="SUPFAM" id="SSF49447">
    <property type="entry name" value="Second domain of Mu2 adaptin subunit (ap50) of ap2 adaptor"/>
    <property type="match status" value="1"/>
</dbReference>
<dbReference type="CDD" id="cd09250">
    <property type="entry name" value="AP-1_Mu1_Cterm"/>
    <property type="match status" value="1"/>
</dbReference>
<dbReference type="InterPro" id="IPR028565">
    <property type="entry name" value="MHD"/>
</dbReference>
<dbReference type="InterPro" id="IPR018240">
    <property type="entry name" value="Clathrin_mu_CS"/>
</dbReference>
<gene>
    <name evidence="7" type="ORF">BcabD6B2_22840</name>
</gene>
<dbReference type="Gene3D" id="2.60.40.1170">
    <property type="entry name" value="Mu homology domain, subdomain B"/>
    <property type="match status" value="2"/>
</dbReference>
<dbReference type="Pfam" id="PF01217">
    <property type="entry name" value="Clat_adaptor_s"/>
    <property type="match status" value="1"/>
</dbReference>
<dbReference type="FunFam" id="3.30.450.60:FF:000002">
    <property type="entry name" value="AP-2 complex subunit mu, putative"/>
    <property type="match status" value="1"/>
</dbReference>
<dbReference type="PROSITE" id="PS00991">
    <property type="entry name" value="CLAT_ADAPTOR_M_2"/>
    <property type="match status" value="1"/>
</dbReference>
<dbReference type="PROSITE" id="PS00990">
    <property type="entry name" value="CLAT_ADAPTOR_M_1"/>
    <property type="match status" value="1"/>
</dbReference>
<dbReference type="RefSeq" id="XP_067714918.1">
    <property type="nucleotide sequence ID" value="XM_067858817.1"/>
</dbReference>
<evidence type="ECO:0000313" key="7">
    <source>
        <dbReference type="EMBL" id="GIX62849.1"/>
    </source>
</evidence>
<evidence type="ECO:0000256" key="1">
    <source>
        <dbReference type="ARBA" id="ARBA00004308"/>
    </source>
</evidence>
<proteinExistence type="inferred from homology"/>
<dbReference type="Gene3D" id="3.30.450.60">
    <property type="match status" value="1"/>
</dbReference>
<dbReference type="InterPro" id="IPR036168">
    <property type="entry name" value="AP2_Mu_C_sf"/>
</dbReference>
<dbReference type="PROSITE" id="PS51072">
    <property type="entry name" value="MHD"/>
    <property type="match status" value="1"/>
</dbReference>
<name>A0AAV4LWI7_BABCB</name>
<dbReference type="GeneID" id="94194330"/>
<dbReference type="InterPro" id="IPR001392">
    <property type="entry name" value="Clathrin_mu"/>
</dbReference>
<dbReference type="InterPro" id="IPR011012">
    <property type="entry name" value="Longin-like_dom_sf"/>
</dbReference>
<dbReference type="Proteomes" id="UP001497744">
    <property type="component" value="Unassembled WGS sequence"/>
</dbReference>
<dbReference type="AlphaFoldDB" id="A0AAV4LWI7"/>
<evidence type="ECO:0000313" key="8">
    <source>
        <dbReference type="Proteomes" id="UP001497744"/>
    </source>
</evidence>
<dbReference type="GO" id="GO:0012505">
    <property type="term" value="C:endomembrane system"/>
    <property type="evidence" value="ECO:0007669"/>
    <property type="project" value="UniProtKB-SubCell"/>
</dbReference>
<keyword evidence="3 5" id="KW-0653">Protein transport</keyword>
<keyword evidence="8" id="KW-1185">Reference proteome</keyword>
<comment type="subcellular location">
    <subcellularLocation>
        <location evidence="1">Endomembrane system</location>
    </subcellularLocation>
</comment>
<evidence type="ECO:0000256" key="5">
    <source>
        <dbReference type="PIRNR" id="PIRNR005992"/>
    </source>
</evidence>
<sequence>MGGISGIYILDSKGKMMISRTYRDDVLTNVGEAFYAKVLFQEPNAVRPVYHCDGSTFCWVLHNDMYFLAAASTNYNVAMVLSFLYRFVKVLEGYFKALGEESIRENFVIIYELLDEMLDNGYPQATEISVLRECIRNRFHQLTTDAVRPPTAMTNAVSWRREGIKYKKNEIFLDVVESLDIVVSVSGAVLRSEIRGCFKMKSYLSGMPEVFLGVNDKTVFEMATASGGAAAGGVSASRSHHMKTVDMEDIKFHQCVQLERFESDRTITFIPPDGEFELMTYRVNCHVKPLFSCDVLVNNKSSTRIDFTVRAVSQFKSKSIAKNVEFHIPVPPDVKSPAFKASIGSAKYLPDGDVIMWSIKEFQGEKEFTLHASCGLPSVSDDNREAFAKSPVKVKFEIPYFTVSGISVKHLRINESSGYQALPWVRYITQDGDYQIRMS</sequence>
<dbReference type="PIRSF" id="PIRSF005992">
    <property type="entry name" value="Clathrin_mu"/>
    <property type="match status" value="1"/>
</dbReference>
<reference evidence="7 8" key="1">
    <citation type="submission" date="2021-06" db="EMBL/GenBank/DDBJ databases">
        <title>Genome sequence of Babesia caballi.</title>
        <authorList>
            <person name="Yamagishi J."/>
            <person name="Kidaka T."/>
            <person name="Ochi A."/>
        </authorList>
    </citation>
    <scope>NUCLEOTIDE SEQUENCE [LARGE SCALE GENOMIC DNA]</scope>
    <source>
        <strain evidence="7">USDA-D6B2</strain>
    </source>
</reference>
<evidence type="ECO:0000256" key="2">
    <source>
        <dbReference type="ARBA" id="ARBA00022448"/>
    </source>
</evidence>
<comment type="similarity">
    <text evidence="5">Belongs to the adaptor complexes medium subunit family.</text>
</comment>
<feature type="domain" description="MHD" evidence="6">
    <location>
        <begin position="168"/>
        <end position="437"/>
    </location>
</feature>
<dbReference type="PRINTS" id="PR00314">
    <property type="entry name" value="CLATHRINADPT"/>
</dbReference>
<evidence type="ECO:0000256" key="4">
    <source>
        <dbReference type="ARBA" id="ARBA00023136"/>
    </source>
</evidence>